<feature type="domain" description="DUF4123" evidence="1">
    <location>
        <begin position="5"/>
        <end position="123"/>
    </location>
</feature>
<dbReference type="EMBL" id="JANIGP010000003">
    <property type="protein sequence ID" value="MCY0108140.1"/>
    <property type="molecule type" value="Genomic_DNA"/>
</dbReference>
<accession>A0ABT3YRQ7</accession>
<proteinExistence type="predicted"/>
<keyword evidence="3" id="KW-1185">Reference proteome</keyword>
<name>A0ABT3YRQ7_9PSED</name>
<sequence length="277" mass="31279">MNRAYLLLDRVQIENLSDRLFEVTGGATVHSLYQRTAYSHLESVGPVLIGVVPDSPLAKVFSQEWSATAGIWLESAADESQVQEHLRSLIHARVEGAATVFFRFYDPRITALWLMDLPAPERDRLMGPVRLIRLPESQIHQQTEQPAIPYADKPWLLLTAEQLDQLNTAKRKCFARQLIEYGQCHFPKSLGSLASTALQQWAMDCQASAARSGFSAVDEVFLWVRFCVVLGADFPDGPEHAAYRQLLAEPGLLPRQRLDNLNRALTHQLLNDKDFTR</sequence>
<dbReference type="RefSeq" id="WP_267798186.1">
    <property type="nucleotide sequence ID" value="NZ_JANIGP010000003.1"/>
</dbReference>
<gene>
    <name evidence="2" type="ORF">NQF78_07450</name>
</gene>
<dbReference type="Pfam" id="PF13503">
    <property type="entry name" value="DUF4123"/>
    <property type="match status" value="1"/>
</dbReference>
<protein>
    <submittedName>
        <fullName evidence="2">DUF4123 domain-containing protein</fullName>
    </submittedName>
</protein>
<reference evidence="2 3" key="1">
    <citation type="submission" date="2022-07" db="EMBL/GenBank/DDBJ databases">
        <title>Characterization of plant growth promoting rhizobacteria (PGPR) for use as bioinoculants in agriculture.</title>
        <authorList>
            <person name="Hassen A.I."/>
            <person name="Pierneef R."/>
        </authorList>
    </citation>
    <scope>NUCLEOTIDE SEQUENCE [LARGE SCALE GENOMIC DNA]</scope>
    <source>
        <strain evidence="2 3">SARCC-3054</strain>
    </source>
</reference>
<organism evidence="2 3">
    <name type="scientific">Pseudomonas monsensis</name>
    <dbReference type="NCBI Taxonomy" id="2745509"/>
    <lineage>
        <taxon>Bacteria</taxon>
        <taxon>Pseudomonadati</taxon>
        <taxon>Pseudomonadota</taxon>
        <taxon>Gammaproteobacteria</taxon>
        <taxon>Pseudomonadales</taxon>
        <taxon>Pseudomonadaceae</taxon>
        <taxon>Pseudomonas</taxon>
    </lineage>
</organism>
<evidence type="ECO:0000259" key="1">
    <source>
        <dbReference type="Pfam" id="PF13503"/>
    </source>
</evidence>
<dbReference type="InterPro" id="IPR025391">
    <property type="entry name" value="DUF4123"/>
</dbReference>
<evidence type="ECO:0000313" key="2">
    <source>
        <dbReference type="EMBL" id="MCY0108140.1"/>
    </source>
</evidence>
<dbReference type="Proteomes" id="UP001207830">
    <property type="component" value="Unassembled WGS sequence"/>
</dbReference>
<comment type="caution">
    <text evidence="2">The sequence shown here is derived from an EMBL/GenBank/DDBJ whole genome shotgun (WGS) entry which is preliminary data.</text>
</comment>
<evidence type="ECO:0000313" key="3">
    <source>
        <dbReference type="Proteomes" id="UP001207830"/>
    </source>
</evidence>